<dbReference type="EMBL" id="JBHTIS010002035">
    <property type="protein sequence ID" value="MFD1049194.1"/>
    <property type="molecule type" value="Genomic_DNA"/>
</dbReference>
<name>A0ABW3MJ02_9PSEU</name>
<evidence type="ECO:0000313" key="3">
    <source>
        <dbReference type="EMBL" id="MFD1049194.1"/>
    </source>
</evidence>
<dbReference type="Proteomes" id="UP001597045">
    <property type="component" value="Unassembled WGS sequence"/>
</dbReference>
<proteinExistence type="predicted"/>
<feature type="non-terminal residue" evidence="3">
    <location>
        <position position="226"/>
    </location>
</feature>
<evidence type="ECO:0000313" key="4">
    <source>
        <dbReference type="Proteomes" id="UP001597045"/>
    </source>
</evidence>
<dbReference type="InterPro" id="IPR045535">
    <property type="entry name" value="ThsA_Macro"/>
</dbReference>
<evidence type="ECO:0000256" key="1">
    <source>
        <dbReference type="SAM" id="Phobius"/>
    </source>
</evidence>
<reference evidence="4" key="1">
    <citation type="journal article" date="2019" name="Int. J. Syst. Evol. Microbiol.">
        <title>The Global Catalogue of Microorganisms (GCM) 10K type strain sequencing project: providing services to taxonomists for standard genome sequencing and annotation.</title>
        <authorList>
            <consortium name="The Broad Institute Genomics Platform"/>
            <consortium name="The Broad Institute Genome Sequencing Center for Infectious Disease"/>
            <person name="Wu L."/>
            <person name="Ma J."/>
        </authorList>
    </citation>
    <scope>NUCLEOTIDE SEQUENCE [LARGE SCALE GENOMIC DNA]</scope>
    <source>
        <strain evidence="4">JCM 31486</strain>
    </source>
</reference>
<dbReference type="Pfam" id="PF20016">
    <property type="entry name" value="ThsA_Macro"/>
    <property type="match status" value="1"/>
</dbReference>
<organism evidence="3 4">
    <name type="scientific">Kibdelosporangium lantanae</name>
    <dbReference type="NCBI Taxonomy" id="1497396"/>
    <lineage>
        <taxon>Bacteria</taxon>
        <taxon>Bacillati</taxon>
        <taxon>Actinomycetota</taxon>
        <taxon>Actinomycetes</taxon>
        <taxon>Pseudonocardiales</taxon>
        <taxon>Pseudonocardiaceae</taxon>
        <taxon>Kibdelosporangium</taxon>
    </lineage>
</organism>
<gene>
    <name evidence="3" type="ORF">ACFQ1S_28495</name>
</gene>
<keyword evidence="1" id="KW-1133">Transmembrane helix</keyword>
<keyword evidence="4" id="KW-1185">Reference proteome</keyword>
<keyword evidence="1" id="KW-0812">Transmembrane</keyword>
<comment type="caution">
    <text evidence="3">The sequence shown here is derived from an EMBL/GenBank/DDBJ whole genome shotgun (WGS) entry which is preliminary data.</text>
</comment>
<sequence length="226" mass="24561">MMLMPGRLSRLFGRTFAGNLLAAFGAVSAAIQFVSALFPAALSPPGLIMAGSMVFCLGWAVTRAYPRRRVRGEFPHPGMTIVIEKGDLFDVRGNIVVGFTDTFDTAVDCPVHAASVQGQLLNRLYGADPAKLDRELAFALRDTPPQSWERRANKPVGNLARYPLGTVAVLRQGSRRVFAVAYSRLGNNGVAQSGVEELWFSLNRLWDAVHRHGPQETITLPLVGTG</sequence>
<feature type="domain" description="Thoeris protein ThsA Macro" evidence="2">
    <location>
        <begin position="81"/>
        <end position="226"/>
    </location>
</feature>
<feature type="transmembrane region" description="Helical" evidence="1">
    <location>
        <begin position="46"/>
        <end position="65"/>
    </location>
</feature>
<protein>
    <submittedName>
        <fullName evidence="3">Macro domain-containing protein</fullName>
    </submittedName>
</protein>
<evidence type="ECO:0000259" key="2">
    <source>
        <dbReference type="Pfam" id="PF20016"/>
    </source>
</evidence>
<keyword evidence="1" id="KW-0472">Membrane</keyword>
<accession>A0ABW3MJ02</accession>